<dbReference type="GO" id="GO:0008270">
    <property type="term" value="F:zinc ion binding"/>
    <property type="evidence" value="ECO:0007669"/>
    <property type="project" value="UniProtKB-KW"/>
</dbReference>
<dbReference type="Pfam" id="PF01363">
    <property type="entry name" value="FYVE"/>
    <property type="match status" value="1"/>
</dbReference>
<dbReference type="PRINTS" id="PR00633">
    <property type="entry name" value="RCCNDNSATION"/>
</dbReference>
<evidence type="ECO:0000256" key="3">
    <source>
        <dbReference type="ARBA" id="ARBA00022771"/>
    </source>
</evidence>
<accession>A0A8B8K0M7</accession>
<evidence type="ECO:0000256" key="1">
    <source>
        <dbReference type="ARBA" id="ARBA00022723"/>
    </source>
</evidence>
<dbReference type="Proteomes" id="UP000694853">
    <property type="component" value="Unplaced"/>
</dbReference>
<evidence type="ECO:0000313" key="11">
    <source>
        <dbReference type="Proteomes" id="UP000694853"/>
    </source>
</evidence>
<feature type="region of interest" description="Disordered" evidence="8">
    <location>
        <begin position="98"/>
        <end position="124"/>
    </location>
</feature>
<evidence type="ECO:0000256" key="6">
    <source>
        <dbReference type="PROSITE-ProRule" id="PRU00235"/>
    </source>
</evidence>
<reference evidence="12" key="2">
    <citation type="submission" date="2025-08" db="UniProtKB">
        <authorList>
            <consortium name="RefSeq"/>
        </authorList>
    </citation>
    <scope>IDENTIFICATION</scope>
    <source>
        <tissue evidence="12">Young leaves</tissue>
    </source>
</reference>
<dbReference type="PROSITE" id="PS50178">
    <property type="entry name" value="ZF_FYVE"/>
    <property type="match status" value="1"/>
</dbReference>
<evidence type="ECO:0000256" key="4">
    <source>
        <dbReference type="ARBA" id="ARBA00022833"/>
    </source>
</evidence>
<dbReference type="Pfam" id="PF25390">
    <property type="entry name" value="WD40_RLD"/>
    <property type="match status" value="1"/>
</dbReference>
<dbReference type="GeneID" id="113850959"/>
<gene>
    <name evidence="12" type="primary">LOC113850959</name>
</gene>
<dbReference type="FunFam" id="2.130.10.30:FF:000028">
    <property type="entry name" value="PH, RCC1 and FYVE domains-containing protein 1"/>
    <property type="match status" value="1"/>
</dbReference>
<dbReference type="InterPro" id="IPR058923">
    <property type="entry name" value="RCC1-like_dom"/>
</dbReference>
<dbReference type="OrthoDB" id="5370059at2759"/>
<keyword evidence="2" id="KW-0677">Repeat</keyword>
<feature type="repeat" description="RCC1" evidence="6">
    <location>
        <begin position="237"/>
        <end position="290"/>
    </location>
</feature>
<feature type="domain" description="FYVE-type" evidence="9">
    <location>
        <begin position="513"/>
        <end position="575"/>
    </location>
</feature>
<dbReference type="PANTHER" id="PTHR22870:SF469">
    <property type="entry name" value="CHROMATIN REGULATOR PHD FAMILY-RELATED"/>
    <property type="match status" value="1"/>
</dbReference>
<dbReference type="SUPFAM" id="SSF50985">
    <property type="entry name" value="RCC1/BLIP-II"/>
    <property type="match status" value="1"/>
</dbReference>
<dbReference type="SMART" id="SM00064">
    <property type="entry name" value="FYVE"/>
    <property type="match status" value="1"/>
</dbReference>
<keyword evidence="3 5" id="KW-0863">Zinc-finger</keyword>
<dbReference type="InterPro" id="IPR013591">
    <property type="entry name" value="Brevis_radix_dom"/>
</dbReference>
<dbReference type="PROSITE" id="PS50012">
    <property type="entry name" value="RCC1_3"/>
    <property type="match status" value="6"/>
</dbReference>
<reference evidence="11" key="1">
    <citation type="journal article" date="2019" name="Toxins">
        <title>Detection of Abrin-Like and Prepropulchellin-Like Toxin Genes and Transcripts Using Whole Genome Sequencing and Full-Length Transcript Sequencing of Abrus precatorius.</title>
        <authorList>
            <person name="Hovde B.T."/>
            <person name="Daligault H.E."/>
            <person name="Hanschen E.R."/>
            <person name="Kunde Y.A."/>
            <person name="Johnson M.B."/>
            <person name="Starkenburg S.R."/>
            <person name="Johnson S.L."/>
        </authorList>
    </citation>
    <scope>NUCLEOTIDE SEQUENCE [LARGE SCALE GENOMIC DNA]</scope>
</reference>
<sequence>MHTEVVFRRYLLPAEKVYLSLSFVYNYKAWDHGSQILVCKPIYMFLQNVHPLHTTLELTLETTLGKDLTYLNSRDLSLYWPSLNVKLERVNMQPRTSAGDAFRVSASSTPSNLSRGSDPDDNESRGDVYIWGEVLTDGVSSNWSGTQVPFKSDVLIPKLLDSKVVLDVCQIASGGCHIAMITRQGDVFTWGEESGGRLGHGIDKDFRHPHLVKFEEDTKLEFVACGEYHTCVVSQSYELLTWGDGTYNVGLLGHGNECSHWIPKKVNGLLGLEVVSVACGTWHSALATSNGKLFTFGDGAFGVLGHGDRESVLYPKEVQLLSGLKTIKVACGVWHTAAIIEVTFQSGSTASPWKLFTWGDGDKYRLGHGNKETYLQPTRVSPLMEYNFQQVACGHTMTIALTTSGHVFTMGGTENGQLGNPTSLGKIPTLIQDKLLGEYVEQISCGAHHVVVLTSRSELYTWGMGANGRLGHGDTEDKNTPTLVTTLKDKHIKNISCGSNFTSCICVHKLVSGTDQSTCFSCQQAFGLTRIRHSCHNCGLVFCHTCSSKKALKAALSPTPEKPHRVCDNCYVKLKDVGDGGASKFNTKESLYSSINGKEILVQGTSRSTRNLFSPSIEPIKYLEIKSSKPTSKDDSTSFVQAPKVSSLSQLNPSSLSYTQSVLKPNITLTPSETSPPPRSLANYRPAYTSRQCPPRPANPRFSGSLIDNLRRKNELLNQEVSKLQKQIQSLKNKSDIKDVDIQKLQKKATEAIALAAVESSNHRITKEFVGSSIYQLKEMTMNLSQETPESKDLRTMIARVEDFLKDISEIEAPSMPSKLESQKQNVVDIPTSNIDFSKLQRQKLEQNIDVARVHPCEDGGNVLEESTKLESKQQNTLDIFALDTNTFELQEHKSKQNVDATKVDPSQDGEDFLEENNGSKLQFEQQNTLDIPSLDASAFKVQEHRPEESVNAVEDDSCKDRENFLEESNGSMLKSEKQNETNEHVVINDIAKLQEHKLEENVDATIALQQYNGSSVSSVGETIPPQNLENGSRSLDSMLRKQGEIQVIEKFEHGVYVTLMLQPDGIKIFKQVKFSKRRFTRNQAEEWWNQNKIRVLKKYCPTHQKLTTGSCNDTSLVKENIEISTSKT</sequence>
<dbReference type="InterPro" id="IPR013083">
    <property type="entry name" value="Znf_RING/FYVE/PHD"/>
</dbReference>
<dbReference type="PROSITE" id="PS51514">
    <property type="entry name" value="BRX"/>
    <property type="match status" value="1"/>
</dbReference>
<feature type="repeat" description="RCC1" evidence="6">
    <location>
        <begin position="185"/>
        <end position="236"/>
    </location>
</feature>
<feature type="repeat" description="RCC1" evidence="6">
    <location>
        <begin position="457"/>
        <end position="508"/>
    </location>
</feature>
<feature type="coiled-coil region" evidence="7">
    <location>
        <begin position="707"/>
        <end position="748"/>
    </location>
</feature>
<keyword evidence="1" id="KW-0479">Metal-binding</keyword>
<feature type="compositionally biased region" description="Polar residues" evidence="8">
    <location>
        <begin position="105"/>
        <end position="115"/>
    </location>
</feature>
<dbReference type="Gene3D" id="2.130.10.30">
    <property type="entry name" value="Regulator of chromosome condensation 1/beta-lactamase-inhibitor protein II"/>
    <property type="match status" value="2"/>
</dbReference>
<dbReference type="Pfam" id="PF08381">
    <property type="entry name" value="BRX"/>
    <property type="match status" value="1"/>
</dbReference>
<evidence type="ECO:0000259" key="10">
    <source>
        <dbReference type="PROSITE" id="PS51514"/>
    </source>
</evidence>
<dbReference type="CDD" id="cd00065">
    <property type="entry name" value="FYVE_like_SF"/>
    <property type="match status" value="1"/>
</dbReference>
<name>A0A8B8K0M7_ABRPR</name>
<dbReference type="InterPro" id="IPR000408">
    <property type="entry name" value="Reg_chr_condens"/>
</dbReference>
<dbReference type="SUPFAM" id="SSF57903">
    <property type="entry name" value="FYVE/PHD zinc finger"/>
    <property type="match status" value="1"/>
</dbReference>
<dbReference type="KEGG" id="aprc:113850959"/>
<dbReference type="PROSITE" id="PS00626">
    <property type="entry name" value="RCC1_2"/>
    <property type="match status" value="2"/>
</dbReference>
<evidence type="ECO:0000256" key="5">
    <source>
        <dbReference type="PROSITE-ProRule" id="PRU00091"/>
    </source>
</evidence>
<dbReference type="PANTHER" id="PTHR22870">
    <property type="entry name" value="REGULATOR OF CHROMOSOME CONDENSATION"/>
    <property type="match status" value="1"/>
</dbReference>
<feature type="repeat" description="RCC1" evidence="6">
    <location>
        <begin position="353"/>
        <end position="404"/>
    </location>
</feature>
<organism evidence="11 12">
    <name type="scientific">Abrus precatorius</name>
    <name type="common">Indian licorice</name>
    <name type="synonym">Glycine abrus</name>
    <dbReference type="NCBI Taxonomy" id="3816"/>
    <lineage>
        <taxon>Eukaryota</taxon>
        <taxon>Viridiplantae</taxon>
        <taxon>Streptophyta</taxon>
        <taxon>Embryophyta</taxon>
        <taxon>Tracheophyta</taxon>
        <taxon>Spermatophyta</taxon>
        <taxon>Magnoliopsida</taxon>
        <taxon>eudicotyledons</taxon>
        <taxon>Gunneridae</taxon>
        <taxon>Pentapetalae</taxon>
        <taxon>rosids</taxon>
        <taxon>fabids</taxon>
        <taxon>Fabales</taxon>
        <taxon>Fabaceae</taxon>
        <taxon>Papilionoideae</taxon>
        <taxon>50 kb inversion clade</taxon>
        <taxon>NPAAA clade</taxon>
        <taxon>indigoferoid/millettioid clade</taxon>
        <taxon>Abreae</taxon>
        <taxon>Abrus</taxon>
    </lineage>
</organism>
<proteinExistence type="predicted"/>
<dbReference type="InterPro" id="IPR009091">
    <property type="entry name" value="RCC1/BLIP-II"/>
</dbReference>
<evidence type="ECO:0000259" key="9">
    <source>
        <dbReference type="PROSITE" id="PS50178"/>
    </source>
</evidence>
<evidence type="ECO:0000256" key="7">
    <source>
        <dbReference type="SAM" id="Coils"/>
    </source>
</evidence>
<keyword evidence="7" id="KW-0175">Coiled coil</keyword>
<keyword evidence="4" id="KW-0862">Zinc</keyword>
<dbReference type="InterPro" id="IPR051210">
    <property type="entry name" value="Ub_ligase/GEF_domain"/>
</dbReference>
<evidence type="ECO:0000256" key="8">
    <source>
        <dbReference type="SAM" id="MobiDB-lite"/>
    </source>
</evidence>
<protein>
    <submittedName>
        <fullName evidence="12">PH, RCC1 and FYVE domains-containing protein 1-like</fullName>
    </submittedName>
</protein>
<keyword evidence="11" id="KW-1185">Reference proteome</keyword>
<feature type="repeat" description="RCC1" evidence="6">
    <location>
        <begin position="405"/>
        <end position="456"/>
    </location>
</feature>
<evidence type="ECO:0000313" key="12">
    <source>
        <dbReference type="RefSeq" id="XP_027337265.1"/>
    </source>
</evidence>
<feature type="domain" description="BRX" evidence="10">
    <location>
        <begin position="1046"/>
        <end position="1101"/>
    </location>
</feature>
<evidence type="ECO:0000256" key="2">
    <source>
        <dbReference type="ARBA" id="ARBA00022737"/>
    </source>
</evidence>
<dbReference type="InterPro" id="IPR000306">
    <property type="entry name" value="Znf_FYVE"/>
</dbReference>
<dbReference type="RefSeq" id="XP_027337265.1">
    <property type="nucleotide sequence ID" value="XM_027481464.1"/>
</dbReference>
<dbReference type="InterPro" id="IPR017455">
    <property type="entry name" value="Znf_FYVE-rel"/>
</dbReference>
<dbReference type="Gene3D" id="3.30.40.10">
    <property type="entry name" value="Zinc/RING finger domain, C3HC4 (zinc finger)"/>
    <property type="match status" value="1"/>
</dbReference>
<dbReference type="AlphaFoldDB" id="A0A8B8K0M7"/>
<dbReference type="InterPro" id="IPR011011">
    <property type="entry name" value="Znf_FYVE_PHD"/>
</dbReference>
<feature type="repeat" description="RCC1" evidence="6">
    <location>
        <begin position="291"/>
        <end position="342"/>
    </location>
</feature>